<dbReference type="EMBL" id="CP023445">
    <property type="protein sequence ID" value="ATE56363.1"/>
    <property type="molecule type" value="Genomic_DNA"/>
</dbReference>
<evidence type="ECO:0000256" key="3">
    <source>
        <dbReference type="ARBA" id="ARBA00023163"/>
    </source>
</evidence>
<dbReference type="GO" id="GO:0003700">
    <property type="term" value="F:DNA-binding transcription factor activity"/>
    <property type="evidence" value="ECO:0007669"/>
    <property type="project" value="InterPro"/>
</dbReference>
<organism evidence="5 6">
    <name type="scientific">Actinosynnema pretiosum</name>
    <dbReference type="NCBI Taxonomy" id="42197"/>
    <lineage>
        <taxon>Bacteria</taxon>
        <taxon>Bacillati</taxon>
        <taxon>Actinomycetota</taxon>
        <taxon>Actinomycetes</taxon>
        <taxon>Pseudonocardiales</taxon>
        <taxon>Pseudonocardiaceae</taxon>
        <taxon>Actinosynnema</taxon>
    </lineage>
</organism>
<dbReference type="RefSeq" id="WP_096496162.1">
    <property type="nucleotide sequence ID" value="NZ_CP023445.1"/>
</dbReference>
<keyword evidence="6" id="KW-1185">Reference proteome</keyword>
<dbReference type="GO" id="GO:0043565">
    <property type="term" value="F:sequence-specific DNA binding"/>
    <property type="evidence" value="ECO:0007669"/>
    <property type="project" value="InterPro"/>
</dbReference>
<name>A0A290ZBM2_9PSEU</name>
<dbReference type="InterPro" id="IPR009057">
    <property type="entry name" value="Homeodomain-like_sf"/>
</dbReference>
<dbReference type="AlphaFoldDB" id="A0A290ZBM2"/>
<dbReference type="KEGG" id="apre:CNX65_26380"/>
<dbReference type="InterPro" id="IPR018062">
    <property type="entry name" value="HTH_AraC-typ_CS"/>
</dbReference>
<protein>
    <submittedName>
        <fullName evidence="5">AraC family transcriptional regulator</fullName>
    </submittedName>
</protein>
<dbReference type="SUPFAM" id="SSF46689">
    <property type="entry name" value="Homeodomain-like"/>
    <property type="match status" value="2"/>
</dbReference>
<dbReference type="Pfam" id="PF12833">
    <property type="entry name" value="HTH_18"/>
    <property type="match status" value="1"/>
</dbReference>
<dbReference type="Pfam" id="PF12852">
    <property type="entry name" value="Cupin_6"/>
    <property type="match status" value="1"/>
</dbReference>
<reference evidence="5" key="1">
    <citation type="submission" date="2017-09" db="EMBL/GenBank/DDBJ databases">
        <title>Complete Genome Sequence of ansamitocin-producing Bacterium Actinosynnema pretiosum X47.</title>
        <authorList>
            <person name="Cao G."/>
            <person name="Zong G."/>
            <person name="Zhong C."/>
            <person name="Fu J."/>
        </authorList>
    </citation>
    <scope>NUCLEOTIDE SEQUENCE [LARGE SCALE GENOMIC DNA]</scope>
    <source>
        <strain evidence="5">X47</strain>
    </source>
</reference>
<sequence>MDPVDDILTTMGLAHRSHHRVTASAPWGVAFSGAAPMRLVVVARGRCVLSEGGRVVELGAGDCLVVRGGAEFALSDAAERVPAPAREVLTAREVAVGGGGAGCEVLVAAFSFDAVAAEPLLPRLPDVLRVSLRGGNLRRVLATVELMVLESGDGFSSELVLGKLGDVLLVQVVRAWCAGSGDDRPGWLAALHDPRLSLATRAMHGDLAHPWTVASLAGRAGMSRSAFAAAFRERTGESPLAHLTYWRMHRAKALLREGRTLQEIAVRVGYETDTALSRAFRRAEGVSPGRWRGLVAKVGDSGGEACPVA</sequence>
<dbReference type="PROSITE" id="PS00041">
    <property type="entry name" value="HTH_ARAC_FAMILY_1"/>
    <property type="match status" value="1"/>
</dbReference>
<keyword evidence="3" id="KW-0804">Transcription</keyword>
<dbReference type="PANTHER" id="PTHR46796:SF7">
    <property type="entry name" value="ARAC FAMILY TRANSCRIPTIONAL REGULATOR"/>
    <property type="match status" value="1"/>
</dbReference>
<evidence type="ECO:0000256" key="1">
    <source>
        <dbReference type="ARBA" id="ARBA00023015"/>
    </source>
</evidence>
<dbReference type="InterPro" id="IPR018060">
    <property type="entry name" value="HTH_AraC"/>
</dbReference>
<dbReference type="Gene3D" id="1.10.10.60">
    <property type="entry name" value="Homeodomain-like"/>
    <property type="match status" value="2"/>
</dbReference>
<dbReference type="InterPro" id="IPR050204">
    <property type="entry name" value="AraC_XylS_family_regulators"/>
</dbReference>
<dbReference type="InterPro" id="IPR032783">
    <property type="entry name" value="AraC_lig"/>
</dbReference>
<feature type="domain" description="HTH araC/xylS-type" evidence="4">
    <location>
        <begin position="197"/>
        <end position="294"/>
    </location>
</feature>
<proteinExistence type="predicted"/>
<evidence type="ECO:0000256" key="2">
    <source>
        <dbReference type="ARBA" id="ARBA00023125"/>
    </source>
</evidence>
<keyword evidence="2" id="KW-0238">DNA-binding</keyword>
<keyword evidence="1" id="KW-0805">Transcription regulation</keyword>
<dbReference type="PANTHER" id="PTHR46796">
    <property type="entry name" value="HTH-TYPE TRANSCRIPTIONAL ACTIVATOR RHAS-RELATED"/>
    <property type="match status" value="1"/>
</dbReference>
<accession>A0A290ZBM2</accession>
<evidence type="ECO:0000313" key="5">
    <source>
        <dbReference type="EMBL" id="ATE56363.1"/>
    </source>
</evidence>
<evidence type="ECO:0000313" key="6">
    <source>
        <dbReference type="Proteomes" id="UP000218505"/>
    </source>
</evidence>
<dbReference type="Proteomes" id="UP000218505">
    <property type="component" value="Chromosome"/>
</dbReference>
<gene>
    <name evidence="5" type="ORF">CNX65_26380</name>
</gene>
<evidence type="ECO:0000259" key="4">
    <source>
        <dbReference type="PROSITE" id="PS01124"/>
    </source>
</evidence>
<dbReference type="SMART" id="SM00342">
    <property type="entry name" value="HTH_ARAC"/>
    <property type="match status" value="1"/>
</dbReference>
<dbReference type="PROSITE" id="PS01124">
    <property type="entry name" value="HTH_ARAC_FAMILY_2"/>
    <property type="match status" value="1"/>
</dbReference>